<proteinExistence type="predicted"/>
<dbReference type="InParanoid" id="D7SRN4"/>
<dbReference type="HOGENOM" id="CLU_2763055_0_0_1"/>
<accession>D7SRN4</accession>
<organism evidence="2 3">
    <name type="scientific">Vitis vinifera</name>
    <name type="common">Grape</name>
    <dbReference type="NCBI Taxonomy" id="29760"/>
    <lineage>
        <taxon>Eukaryota</taxon>
        <taxon>Viridiplantae</taxon>
        <taxon>Streptophyta</taxon>
        <taxon>Embryophyta</taxon>
        <taxon>Tracheophyta</taxon>
        <taxon>Spermatophyta</taxon>
        <taxon>Magnoliopsida</taxon>
        <taxon>eudicotyledons</taxon>
        <taxon>Gunneridae</taxon>
        <taxon>Pentapetalae</taxon>
        <taxon>rosids</taxon>
        <taxon>Vitales</taxon>
        <taxon>Vitaceae</taxon>
        <taxon>Viteae</taxon>
        <taxon>Vitis</taxon>
    </lineage>
</organism>
<feature type="region of interest" description="Disordered" evidence="1">
    <location>
        <begin position="48"/>
        <end position="70"/>
    </location>
</feature>
<feature type="compositionally biased region" description="Low complexity" evidence="1">
    <location>
        <begin position="11"/>
        <end position="25"/>
    </location>
</feature>
<dbReference type="PaxDb" id="29760-VIT_07s0095g00230.t01"/>
<dbReference type="AlphaFoldDB" id="D7SRN4"/>
<dbReference type="EMBL" id="FN594971">
    <property type="protein sequence ID" value="CBI18316.3"/>
    <property type="molecule type" value="Genomic_DNA"/>
</dbReference>
<name>D7SRN4_VITVI</name>
<gene>
    <name evidence="2" type="ordered locus">VIT_07s0095g00230</name>
</gene>
<evidence type="ECO:0000313" key="3">
    <source>
        <dbReference type="Proteomes" id="UP000009183"/>
    </source>
</evidence>
<feature type="region of interest" description="Disordered" evidence="1">
    <location>
        <begin position="1"/>
        <end position="29"/>
    </location>
</feature>
<protein>
    <submittedName>
        <fullName evidence="2">Uncharacterized protein</fullName>
    </submittedName>
</protein>
<evidence type="ECO:0000256" key="1">
    <source>
        <dbReference type="SAM" id="MobiDB-lite"/>
    </source>
</evidence>
<keyword evidence="3" id="KW-1185">Reference proteome</keyword>
<sequence>MTHLELHANQSSIGSIVNGSSSGNGKEPIVAGTMDVQVGLVEVKAISTEASNDSSSNQIIESKKGGPKYP</sequence>
<reference evidence="3" key="1">
    <citation type="journal article" date="2007" name="Nature">
        <title>The grapevine genome sequence suggests ancestral hexaploidization in major angiosperm phyla.</title>
        <authorList>
            <consortium name="The French-Italian Public Consortium for Grapevine Genome Characterization."/>
            <person name="Jaillon O."/>
            <person name="Aury J.-M."/>
            <person name="Noel B."/>
            <person name="Policriti A."/>
            <person name="Clepet C."/>
            <person name="Casagrande A."/>
            <person name="Choisne N."/>
            <person name="Aubourg S."/>
            <person name="Vitulo N."/>
            <person name="Jubin C."/>
            <person name="Vezzi A."/>
            <person name="Legeai F."/>
            <person name="Hugueney P."/>
            <person name="Dasilva C."/>
            <person name="Horner D."/>
            <person name="Mica E."/>
            <person name="Jublot D."/>
            <person name="Poulain J."/>
            <person name="Bruyere C."/>
            <person name="Billault A."/>
            <person name="Segurens B."/>
            <person name="Gouyvenoux M."/>
            <person name="Ugarte E."/>
            <person name="Cattonaro F."/>
            <person name="Anthouard V."/>
            <person name="Vico V."/>
            <person name="Del Fabbro C."/>
            <person name="Alaux M."/>
            <person name="Di Gaspero G."/>
            <person name="Dumas V."/>
            <person name="Felice N."/>
            <person name="Paillard S."/>
            <person name="Juman I."/>
            <person name="Moroldo M."/>
            <person name="Scalabrin S."/>
            <person name="Canaguier A."/>
            <person name="Le Clainche I."/>
            <person name="Malacrida G."/>
            <person name="Durand E."/>
            <person name="Pesole G."/>
            <person name="Laucou V."/>
            <person name="Chatelet P."/>
            <person name="Merdinoglu D."/>
            <person name="Delledonne M."/>
            <person name="Pezzotti M."/>
            <person name="Lecharny A."/>
            <person name="Scarpelli C."/>
            <person name="Artiguenave F."/>
            <person name="Pe M.E."/>
            <person name="Valle G."/>
            <person name="Morgante M."/>
            <person name="Caboche M."/>
            <person name="Adam-Blondon A.-F."/>
            <person name="Weissenbach J."/>
            <person name="Quetier F."/>
            <person name="Wincker P."/>
        </authorList>
    </citation>
    <scope>NUCLEOTIDE SEQUENCE [LARGE SCALE GENOMIC DNA]</scope>
    <source>
        <strain evidence="3">cv. Pinot noir / PN40024</strain>
    </source>
</reference>
<dbReference type="Proteomes" id="UP000009183">
    <property type="component" value="Chromosome 7"/>
</dbReference>
<feature type="compositionally biased region" description="Polar residues" evidence="1">
    <location>
        <begin position="48"/>
        <end position="60"/>
    </location>
</feature>
<evidence type="ECO:0000313" key="2">
    <source>
        <dbReference type="EMBL" id="CBI18316.3"/>
    </source>
</evidence>